<evidence type="ECO:0000259" key="2">
    <source>
        <dbReference type="Pfam" id="PF02543"/>
    </source>
</evidence>
<dbReference type="GO" id="GO:0016740">
    <property type="term" value="F:transferase activity"/>
    <property type="evidence" value="ECO:0007669"/>
    <property type="project" value="UniProtKB-KW"/>
</dbReference>
<dbReference type="Proteomes" id="UP000516148">
    <property type="component" value="Chromosome"/>
</dbReference>
<dbReference type="AlphaFoldDB" id="A0A7H0LF30"/>
<reference evidence="4 5" key="1">
    <citation type="submission" date="2020-09" db="EMBL/GenBank/DDBJ databases">
        <title>Sphingomonas sp., a new species isolated from pork steak.</title>
        <authorList>
            <person name="Heidler von Heilborn D."/>
        </authorList>
    </citation>
    <scope>NUCLEOTIDE SEQUENCE [LARGE SCALE GENOMIC DNA]</scope>
    <source>
        <strain evidence="5">S8-3T</strain>
    </source>
</reference>
<dbReference type="Gene3D" id="3.90.870.20">
    <property type="entry name" value="Carbamoyltransferase, C-terminal domain"/>
    <property type="match status" value="1"/>
</dbReference>
<evidence type="ECO:0000313" key="4">
    <source>
        <dbReference type="EMBL" id="QNQ08283.1"/>
    </source>
</evidence>
<dbReference type="RefSeq" id="WP_187760611.1">
    <property type="nucleotide sequence ID" value="NZ_CP061038.1"/>
</dbReference>
<protein>
    <submittedName>
        <fullName evidence="4">Carbamoyltransferase</fullName>
    </submittedName>
</protein>
<dbReference type="KEGG" id="spap:H3Z74_16180"/>
<dbReference type="InterPro" id="IPR051338">
    <property type="entry name" value="NodU/CmcH_Carbamoyltrnsfr"/>
</dbReference>
<dbReference type="PANTHER" id="PTHR34847">
    <property type="entry name" value="NODULATION PROTEIN U"/>
    <property type="match status" value="1"/>
</dbReference>
<dbReference type="InterPro" id="IPR043129">
    <property type="entry name" value="ATPase_NBD"/>
</dbReference>
<dbReference type="CDD" id="cd24098">
    <property type="entry name" value="ASKHA_NBD_TobZ_N"/>
    <property type="match status" value="1"/>
</dbReference>
<gene>
    <name evidence="4" type="ORF">H3Z74_16180</name>
</gene>
<keyword evidence="4" id="KW-0808">Transferase</keyword>
<proteinExistence type="inferred from homology"/>
<feature type="domain" description="Carbamoyltransferase" evidence="2">
    <location>
        <begin position="3"/>
        <end position="340"/>
    </location>
</feature>
<feature type="domain" description="Carbamoyltransferase C-terminal" evidence="3">
    <location>
        <begin position="389"/>
        <end position="558"/>
    </location>
</feature>
<dbReference type="Gene3D" id="3.30.420.40">
    <property type="match status" value="2"/>
</dbReference>
<evidence type="ECO:0000256" key="1">
    <source>
        <dbReference type="ARBA" id="ARBA00006129"/>
    </source>
</evidence>
<dbReference type="InterPro" id="IPR031730">
    <property type="entry name" value="Carbam_trans_C"/>
</dbReference>
<dbReference type="InterPro" id="IPR003696">
    <property type="entry name" value="Carbtransf_dom"/>
</dbReference>
<dbReference type="EMBL" id="CP061038">
    <property type="protein sequence ID" value="QNQ08283.1"/>
    <property type="molecule type" value="Genomic_DNA"/>
</dbReference>
<dbReference type="SUPFAM" id="SSF53067">
    <property type="entry name" value="Actin-like ATPase domain"/>
    <property type="match status" value="1"/>
</dbReference>
<dbReference type="Pfam" id="PF16861">
    <property type="entry name" value="Carbam_trans_C"/>
    <property type="match status" value="1"/>
</dbReference>
<sequence length="560" mass="61823">MIVLGINHSAYHDSSAAIVRDGIPLFAIAEERLSKVKHDAAFPTLAIKACLDHVGITITEIDQIVLGWQPYGQIIKRTVSNVLSRKEPMPLKSLPGYVARNTLADYQRSSERMMRRHFGGKFVAPRRIDHHYAHALSAYVPSGMEEATVVVIDGRGAWEASSIWHGKGNRLDHVETVKWPNSLGLFYATFTGFLGFEKYADEWKVMGLAPYGTPGAVDLSPFVSYANGQYQVRSDLLMLHEGGREYAGVERFLGPARNPDAELTQADRDLAWAVQDMCERVECDFITKAIERTGCRNLCIAGGVGLNSKANGLFLQKRLCDEIFVQPAAGDDGVALGAALAPSFEGGVREMKQMSAYLGPSFTPDQVRAELIKFKLPFREVESPAKAAAELLAKGALVGWFQGREEFGPRALGHRSIIADPKPIENRDRVNNAVKFREEWRPFAPSVLEAHCDGLFESYQDSPFMILTFPAKPLALEKLAAAIHVDGSARVQTVREGRNDVYFDMITEFYALTGTPGVMNTSFNLKGEVIVNTPFDAVRTFYTSGLDALVIENFVVEKGV</sequence>
<evidence type="ECO:0000259" key="3">
    <source>
        <dbReference type="Pfam" id="PF16861"/>
    </source>
</evidence>
<dbReference type="Pfam" id="PF02543">
    <property type="entry name" value="Carbam_trans_N"/>
    <property type="match status" value="1"/>
</dbReference>
<keyword evidence="5" id="KW-1185">Reference proteome</keyword>
<organism evidence="4 5">
    <name type="scientific">Sphingomonas alpina</name>
    <dbReference type="NCBI Taxonomy" id="653931"/>
    <lineage>
        <taxon>Bacteria</taxon>
        <taxon>Pseudomonadati</taxon>
        <taxon>Pseudomonadota</taxon>
        <taxon>Alphaproteobacteria</taxon>
        <taxon>Sphingomonadales</taxon>
        <taxon>Sphingomonadaceae</taxon>
        <taxon>Sphingomonas</taxon>
    </lineage>
</organism>
<name>A0A7H0LF30_9SPHN</name>
<accession>A0A7H0LF30</accession>
<comment type="similarity">
    <text evidence="1">Belongs to the NodU/CmcH family.</text>
</comment>
<evidence type="ECO:0000313" key="5">
    <source>
        <dbReference type="Proteomes" id="UP000516148"/>
    </source>
</evidence>
<dbReference type="PANTHER" id="PTHR34847:SF1">
    <property type="entry name" value="NODULATION PROTEIN U"/>
    <property type="match status" value="1"/>
</dbReference>
<dbReference type="InterPro" id="IPR038152">
    <property type="entry name" value="Carbam_trans_C_sf"/>
</dbReference>